<proteinExistence type="predicted"/>
<comment type="caution">
    <text evidence="2">The sequence shown here is derived from an EMBL/GenBank/DDBJ whole genome shotgun (WGS) entry which is preliminary data.</text>
</comment>
<name>A0AAD5T141_9FUNG</name>
<evidence type="ECO:0000313" key="2">
    <source>
        <dbReference type="EMBL" id="KAJ3121119.1"/>
    </source>
</evidence>
<evidence type="ECO:0000313" key="3">
    <source>
        <dbReference type="Proteomes" id="UP001211907"/>
    </source>
</evidence>
<organism evidence="2 3">
    <name type="scientific">Physocladia obscura</name>
    <dbReference type="NCBI Taxonomy" id="109957"/>
    <lineage>
        <taxon>Eukaryota</taxon>
        <taxon>Fungi</taxon>
        <taxon>Fungi incertae sedis</taxon>
        <taxon>Chytridiomycota</taxon>
        <taxon>Chytridiomycota incertae sedis</taxon>
        <taxon>Chytridiomycetes</taxon>
        <taxon>Chytridiales</taxon>
        <taxon>Chytriomycetaceae</taxon>
        <taxon>Physocladia</taxon>
    </lineage>
</organism>
<keyword evidence="1" id="KW-0175">Coiled coil</keyword>
<accession>A0AAD5T141</accession>
<feature type="coiled-coil region" evidence="1">
    <location>
        <begin position="58"/>
        <end position="85"/>
    </location>
</feature>
<dbReference type="Proteomes" id="UP001211907">
    <property type="component" value="Unassembled WGS sequence"/>
</dbReference>
<protein>
    <submittedName>
        <fullName evidence="2">Uncharacterized protein</fullName>
    </submittedName>
</protein>
<reference evidence="2" key="1">
    <citation type="submission" date="2020-05" db="EMBL/GenBank/DDBJ databases">
        <title>Phylogenomic resolution of chytrid fungi.</title>
        <authorList>
            <person name="Stajich J.E."/>
            <person name="Amses K."/>
            <person name="Simmons R."/>
            <person name="Seto K."/>
            <person name="Myers J."/>
            <person name="Bonds A."/>
            <person name="Quandt C.A."/>
            <person name="Barry K."/>
            <person name="Liu P."/>
            <person name="Grigoriev I."/>
            <person name="Longcore J.E."/>
            <person name="James T.Y."/>
        </authorList>
    </citation>
    <scope>NUCLEOTIDE SEQUENCE</scope>
    <source>
        <strain evidence="2">JEL0513</strain>
    </source>
</reference>
<keyword evidence="3" id="KW-1185">Reference proteome</keyword>
<sequence length="192" mass="22119">MGLTQQERHIDSTNTTHNLLFSNIPTSTQIDSRTAVNYQTSNSIAANSLQQEIDHLNTDQLHNRIRELEAENEKMKSANSVHLGEYYHLKATKVQAEDELRAVKDSLINQQAIFDKERETMRVQFTNEMERIKTELSFKNHELDNANQLNKKALKASKLPNTLQSHDIFAQSNQISQMRSKQLVQAKKLYVP</sequence>
<gene>
    <name evidence="2" type="ORF">HK100_012513</name>
</gene>
<dbReference type="AlphaFoldDB" id="A0AAD5T141"/>
<evidence type="ECO:0000256" key="1">
    <source>
        <dbReference type="SAM" id="Coils"/>
    </source>
</evidence>
<dbReference type="EMBL" id="JADGJH010000907">
    <property type="protein sequence ID" value="KAJ3121119.1"/>
    <property type="molecule type" value="Genomic_DNA"/>
</dbReference>